<feature type="domain" description="CsbD-like" evidence="3">
    <location>
        <begin position="6"/>
        <end position="56"/>
    </location>
</feature>
<protein>
    <submittedName>
        <fullName evidence="4">UPF0337 protein</fullName>
    </submittedName>
    <submittedName>
        <fullName evidence="5">Uncharacterized protein YjbJ (UPF0337 family)</fullName>
    </submittedName>
</protein>
<dbReference type="Gene3D" id="1.10.1470.10">
    <property type="entry name" value="YjbJ"/>
    <property type="match status" value="1"/>
</dbReference>
<dbReference type="Pfam" id="PF05532">
    <property type="entry name" value="CsbD"/>
    <property type="match status" value="1"/>
</dbReference>
<dbReference type="InterPro" id="IPR008462">
    <property type="entry name" value="CsbD"/>
</dbReference>
<dbReference type="RefSeq" id="WP_121049755.1">
    <property type="nucleotide sequence ID" value="NZ_AP018711.1"/>
</dbReference>
<evidence type="ECO:0000256" key="1">
    <source>
        <dbReference type="ARBA" id="ARBA00009129"/>
    </source>
</evidence>
<evidence type="ECO:0000313" key="5">
    <source>
        <dbReference type="EMBL" id="RKS91312.1"/>
    </source>
</evidence>
<evidence type="ECO:0000313" key="7">
    <source>
        <dbReference type="Proteomes" id="UP000276029"/>
    </source>
</evidence>
<dbReference type="KEGG" id="smic:SmB9_19400"/>
<evidence type="ECO:0000256" key="2">
    <source>
        <dbReference type="SAM" id="MobiDB-lite"/>
    </source>
</evidence>
<proteinExistence type="inferred from homology"/>
<reference evidence="4 6" key="1">
    <citation type="submission" date="2018-06" db="EMBL/GenBank/DDBJ databases">
        <title>Complete Genome Sequence of the Microcystin-Degrading Bacterium Sphingosinicella microcystinivorans Strain B-9.</title>
        <authorList>
            <person name="Jin H."/>
            <person name="Nishizawa T."/>
            <person name="Guo Y."/>
            <person name="Nishizawa A."/>
            <person name="Park H."/>
            <person name="Kato H."/>
            <person name="Tsuji K."/>
            <person name="Harada K."/>
        </authorList>
    </citation>
    <scope>NUCLEOTIDE SEQUENCE [LARGE SCALE GENOMIC DNA]</scope>
    <source>
        <strain evidence="4 6">B9</strain>
    </source>
</reference>
<dbReference type="Proteomes" id="UP000276029">
    <property type="component" value="Unassembled WGS sequence"/>
</dbReference>
<dbReference type="EMBL" id="RBWX01000007">
    <property type="protein sequence ID" value="RKS91312.1"/>
    <property type="molecule type" value="Genomic_DNA"/>
</dbReference>
<dbReference type="SUPFAM" id="SSF69047">
    <property type="entry name" value="Hypothetical protein YjbJ"/>
    <property type="match status" value="1"/>
</dbReference>
<feature type="region of interest" description="Disordered" evidence="2">
    <location>
        <begin position="1"/>
        <end position="60"/>
    </location>
</feature>
<gene>
    <name evidence="5" type="ORF">DFR51_0872</name>
    <name evidence="4" type="ORF">SmB9_19400</name>
</gene>
<feature type="compositionally biased region" description="Basic and acidic residues" evidence="2">
    <location>
        <begin position="32"/>
        <end position="44"/>
    </location>
</feature>
<name>A0AAD1D5N9_SPHMI</name>
<dbReference type="AlphaFoldDB" id="A0AAD1D5N9"/>
<keyword evidence="7" id="KW-1185">Reference proteome</keyword>
<dbReference type="Proteomes" id="UP000275727">
    <property type="component" value="Chromosome"/>
</dbReference>
<reference evidence="5 7" key="2">
    <citation type="submission" date="2018-10" db="EMBL/GenBank/DDBJ databases">
        <title>Genomic Encyclopedia of Type Strains, Phase IV (KMG-IV): sequencing the most valuable type-strain genomes for metagenomic binning, comparative biology and taxonomic classification.</title>
        <authorList>
            <person name="Goeker M."/>
        </authorList>
    </citation>
    <scope>NUCLEOTIDE SEQUENCE [LARGE SCALE GENOMIC DNA]</scope>
    <source>
        <strain evidence="5 7">DSM 19791</strain>
    </source>
</reference>
<dbReference type="InterPro" id="IPR036629">
    <property type="entry name" value="YjbJ_sf"/>
</dbReference>
<dbReference type="EMBL" id="AP018711">
    <property type="protein sequence ID" value="BBE34282.1"/>
    <property type="molecule type" value="Genomic_DNA"/>
</dbReference>
<organism evidence="4 6">
    <name type="scientific">Sphingosinicella microcystinivorans</name>
    <dbReference type="NCBI Taxonomy" id="335406"/>
    <lineage>
        <taxon>Bacteria</taxon>
        <taxon>Pseudomonadati</taxon>
        <taxon>Pseudomonadota</taxon>
        <taxon>Alphaproteobacteria</taxon>
        <taxon>Sphingomonadales</taxon>
        <taxon>Sphingosinicellaceae</taxon>
        <taxon>Sphingosinicella</taxon>
    </lineage>
</organism>
<evidence type="ECO:0000313" key="6">
    <source>
        <dbReference type="Proteomes" id="UP000275727"/>
    </source>
</evidence>
<evidence type="ECO:0000313" key="4">
    <source>
        <dbReference type="EMBL" id="BBE34282.1"/>
    </source>
</evidence>
<accession>A0AAD1D5N9</accession>
<comment type="similarity">
    <text evidence="1">Belongs to the UPF0337 (CsbD) family.</text>
</comment>
<evidence type="ECO:0000259" key="3">
    <source>
        <dbReference type="Pfam" id="PF05532"/>
    </source>
</evidence>
<sequence>MGELKDRAKGLANEAAGNVKQAVGRATNNPRLEGEGIAQERRGEVQNAKGKVKGALGDRI</sequence>